<keyword evidence="10" id="KW-1185">Reference proteome</keyword>
<comment type="similarity">
    <text evidence="2">Belongs to the actin-binding proteins ADF family. Twinfilin subfamily.</text>
</comment>
<dbReference type="Pfam" id="PF00241">
    <property type="entry name" value="Cofilin_ADF"/>
    <property type="match status" value="1"/>
</dbReference>
<evidence type="ECO:0000256" key="2">
    <source>
        <dbReference type="ARBA" id="ARBA00009557"/>
    </source>
</evidence>
<feature type="domain" description="ADF-H" evidence="8">
    <location>
        <begin position="2"/>
        <end position="131"/>
    </location>
</feature>
<dbReference type="PROSITE" id="PS51263">
    <property type="entry name" value="ADF_H"/>
    <property type="match status" value="1"/>
</dbReference>
<evidence type="ECO:0000256" key="3">
    <source>
        <dbReference type="ARBA" id="ARBA00022490"/>
    </source>
</evidence>
<evidence type="ECO:0000256" key="1">
    <source>
        <dbReference type="ARBA" id="ARBA00004245"/>
    </source>
</evidence>
<accession>A0A9P4JI35</accession>
<evidence type="ECO:0000256" key="7">
    <source>
        <dbReference type="ARBA" id="ARBA00038532"/>
    </source>
</evidence>
<dbReference type="GO" id="GO:0030042">
    <property type="term" value="P:actin filament depolymerization"/>
    <property type="evidence" value="ECO:0007669"/>
    <property type="project" value="TreeGrafter"/>
</dbReference>
<dbReference type="PANTHER" id="PTHR13759:SF1">
    <property type="entry name" value="TWINFILIN"/>
    <property type="match status" value="1"/>
</dbReference>
<dbReference type="AlphaFoldDB" id="A0A9P4JI35"/>
<protein>
    <submittedName>
        <fullName evidence="9">Actin depolymerizing protein</fullName>
    </submittedName>
</protein>
<proteinExistence type="inferred from homology"/>
<organism evidence="9 10">
    <name type="scientific">Delitschia confertaspora ATCC 74209</name>
    <dbReference type="NCBI Taxonomy" id="1513339"/>
    <lineage>
        <taxon>Eukaryota</taxon>
        <taxon>Fungi</taxon>
        <taxon>Dikarya</taxon>
        <taxon>Ascomycota</taxon>
        <taxon>Pezizomycotina</taxon>
        <taxon>Dothideomycetes</taxon>
        <taxon>Pleosporomycetidae</taxon>
        <taxon>Pleosporales</taxon>
        <taxon>Delitschiaceae</taxon>
        <taxon>Delitschia</taxon>
    </lineage>
</organism>
<keyword evidence="5" id="KW-0009">Actin-binding</keyword>
<evidence type="ECO:0000256" key="4">
    <source>
        <dbReference type="ARBA" id="ARBA00022737"/>
    </source>
</evidence>
<name>A0A9P4JI35_9PLEO</name>
<dbReference type="GO" id="GO:0005737">
    <property type="term" value="C:cytoplasm"/>
    <property type="evidence" value="ECO:0007669"/>
    <property type="project" value="TreeGrafter"/>
</dbReference>
<comment type="subcellular location">
    <subcellularLocation>
        <location evidence="1">Cytoplasm</location>
        <location evidence="1">Cytoskeleton</location>
    </subcellularLocation>
</comment>
<evidence type="ECO:0000256" key="5">
    <source>
        <dbReference type="ARBA" id="ARBA00023203"/>
    </source>
</evidence>
<dbReference type="GO" id="GO:0005884">
    <property type="term" value="C:actin filament"/>
    <property type="evidence" value="ECO:0007669"/>
    <property type="project" value="TreeGrafter"/>
</dbReference>
<evidence type="ECO:0000256" key="6">
    <source>
        <dbReference type="ARBA" id="ARBA00023212"/>
    </source>
</evidence>
<dbReference type="GO" id="GO:0051016">
    <property type="term" value="P:barbed-end actin filament capping"/>
    <property type="evidence" value="ECO:0007669"/>
    <property type="project" value="TreeGrafter"/>
</dbReference>
<evidence type="ECO:0000313" key="9">
    <source>
        <dbReference type="EMBL" id="KAF2199802.1"/>
    </source>
</evidence>
<evidence type="ECO:0000259" key="8">
    <source>
        <dbReference type="PROSITE" id="PS51263"/>
    </source>
</evidence>
<dbReference type="InterPro" id="IPR002108">
    <property type="entry name" value="ADF-H"/>
</dbReference>
<dbReference type="OrthoDB" id="10006997at2759"/>
<keyword evidence="6" id="KW-0206">Cytoskeleton</keyword>
<dbReference type="SUPFAM" id="SSF55753">
    <property type="entry name" value="Actin depolymerizing proteins"/>
    <property type="match status" value="1"/>
</dbReference>
<dbReference type="InterPro" id="IPR029006">
    <property type="entry name" value="ADF-H/Gelsolin-like_dom_sf"/>
</dbReference>
<gene>
    <name evidence="9" type="ORF">GQ43DRAFT_464527</name>
</gene>
<keyword evidence="4" id="KW-0677">Repeat</keyword>
<comment type="subunit">
    <text evidence="7">Interacts with G-actin; ADP-actin form.</text>
</comment>
<dbReference type="InterPro" id="IPR028458">
    <property type="entry name" value="Twinfilin"/>
</dbReference>
<dbReference type="Proteomes" id="UP000799536">
    <property type="component" value="Unassembled WGS sequence"/>
</dbReference>
<reference evidence="9" key="1">
    <citation type="journal article" date="2020" name="Stud. Mycol.">
        <title>101 Dothideomycetes genomes: a test case for predicting lifestyles and emergence of pathogens.</title>
        <authorList>
            <person name="Haridas S."/>
            <person name="Albert R."/>
            <person name="Binder M."/>
            <person name="Bloem J."/>
            <person name="Labutti K."/>
            <person name="Salamov A."/>
            <person name="Andreopoulos B."/>
            <person name="Baker S."/>
            <person name="Barry K."/>
            <person name="Bills G."/>
            <person name="Bluhm B."/>
            <person name="Cannon C."/>
            <person name="Castanera R."/>
            <person name="Culley D."/>
            <person name="Daum C."/>
            <person name="Ezra D."/>
            <person name="Gonzalez J."/>
            <person name="Henrissat B."/>
            <person name="Kuo A."/>
            <person name="Liang C."/>
            <person name="Lipzen A."/>
            <person name="Lutzoni F."/>
            <person name="Magnuson J."/>
            <person name="Mondo S."/>
            <person name="Nolan M."/>
            <person name="Ohm R."/>
            <person name="Pangilinan J."/>
            <person name="Park H.-J."/>
            <person name="Ramirez L."/>
            <person name="Alfaro M."/>
            <person name="Sun H."/>
            <person name="Tritt A."/>
            <person name="Yoshinaga Y."/>
            <person name="Zwiers L.-H."/>
            <person name="Turgeon B."/>
            <person name="Goodwin S."/>
            <person name="Spatafora J."/>
            <person name="Crous P."/>
            <person name="Grigoriev I."/>
        </authorList>
    </citation>
    <scope>NUCLEOTIDE SEQUENCE</scope>
    <source>
        <strain evidence="9">ATCC 74209</strain>
    </source>
</reference>
<comment type="caution">
    <text evidence="9">The sequence shown here is derived from an EMBL/GenBank/DDBJ whole genome shotgun (WGS) entry which is preliminary data.</text>
</comment>
<dbReference type="EMBL" id="ML994055">
    <property type="protein sequence ID" value="KAF2199802.1"/>
    <property type="molecule type" value="Genomic_DNA"/>
</dbReference>
<dbReference type="SMART" id="SM00102">
    <property type="entry name" value="ADF"/>
    <property type="match status" value="1"/>
</dbReference>
<keyword evidence="3" id="KW-0963">Cytoplasm</keyword>
<dbReference type="PANTHER" id="PTHR13759">
    <property type="entry name" value="TWINFILIN"/>
    <property type="match status" value="1"/>
</dbReference>
<evidence type="ECO:0000313" key="10">
    <source>
        <dbReference type="Proteomes" id="UP000799536"/>
    </source>
</evidence>
<sequence length="137" mass="15195">MPVRLKAEDSLWEAVKRLANEQGESNLVQAGFDVPNESLTLESVSKSSVSDLATEISSAEPRFSFYRHVASDGTCPILFIYTCPLATKVHDRMLYATARRSVIWTAQQATGVVVVKTIEASDPDDIPEKIEWVLQPQ</sequence>
<dbReference type="Gene3D" id="3.40.20.10">
    <property type="entry name" value="Severin"/>
    <property type="match status" value="1"/>
</dbReference>
<dbReference type="GO" id="GO:0003785">
    <property type="term" value="F:actin monomer binding"/>
    <property type="evidence" value="ECO:0007669"/>
    <property type="project" value="TreeGrafter"/>
</dbReference>
<dbReference type="GO" id="GO:0051015">
    <property type="term" value="F:actin filament binding"/>
    <property type="evidence" value="ECO:0007669"/>
    <property type="project" value="TreeGrafter"/>
</dbReference>